<dbReference type="RefSeq" id="WP_379835279.1">
    <property type="nucleotide sequence ID" value="NZ_JBHRYQ010000001.1"/>
</dbReference>
<accession>A0ABV7YSF2</accession>
<organism evidence="1 2">
    <name type="scientific">Lacihabitans lacunae</name>
    <dbReference type="NCBI Taxonomy" id="1028214"/>
    <lineage>
        <taxon>Bacteria</taxon>
        <taxon>Pseudomonadati</taxon>
        <taxon>Bacteroidota</taxon>
        <taxon>Cytophagia</taxon>
        <taxon>Cytophagales</taxon>
        <taxon>Leadbetterellaceae</taxon>
        <taxon>Lacihabitans</taxon>
    </lineage>
</organism>
<gene>
    <name evidence="1" type="ORF">ACFOOI_03885</name>
</gene>
<proteinExistence type="predicted"/>
<keyword evidence="2" id="KW-1185">Reference proteome</keyword>
<evidence type="ECO:0000313" key="1">
    <source>
        <dbReference type="EMBL" id="MFC3809786.1"/>
    </source>
</evidence>
<name>A0ABV7YSF2_9BACT</name>
<comment type="caution">
    <text evidence="1">The sequence shown here is derived from an EMBL/GenBank/DDBJ whole genome shotgun (WGS) entry which is preliminary data.</text>
</comment>
<dbReference type="EMBL" id="JBHRYQ010000001">
    <property type="protein sequence ID" value="MFC3809786.1"/>
    <property type="molecule type" value="Genomic_DNA"/>
</dbReference>
<reference evidence="2" key="1">
    <citation type="journal article" date="2019" name="Int. J. Syst. Evol. Microbiol.">
        <title>The Global Catalogue of Microorganisms (GCM) 10K type strain sequencing project: providing services to taxonomists for standard genome sequencing and annotation.</title>
        <authorList>
            <consortium name="The Broad Institute Genomics Platform"/>
            <consortium name="The Broad Institute Genome Sequencing Center for Infectious Disease"/>
            <person name="Wu L."/>
            <person name="Ma J."/>
        </authorList>
    </citation>
    <scope>NUCLEOTIDE SEQUENCE [LARGE SCALE GENOMIC DNA]</scope>
    <source>
        <strain evidence="2">CECT 7956</strain>
    </source>
</reference>
<evidence type="ECO:0000313" key="2">
    <source>
        <dbReference type="Proteomes" id="UP001595616"/>
    </source>
</evidence>
<sequence>MNEPILSILQSVDKQIQDKTEEMNDLKSFAAKMMGHGGDLYIEILKRREEVEKCLKELHSKKEALCSQY</sequence>
<dbReference type="Proteomes" id="UP001595616">
    <property type="component" value="Unassembled WGS sequence"/>
</dbReference>
<protein>
    <submittedName>
        <fullName evidence="1">Uncharacterized protein</fullName>
    </submittedName>
</protein>